<dbReference type="RefSeq" id="WP_244408327.1">
    <property type="nucleotide sequence ID" value="NZ_AP025637.1"/>
</dbReference>
<organism evidence="3 4">
    <name type="scientific">Roseomonas fluvialis</name>
    <dbReference type="NCBI Taxonomy" id="1750527"/>
    <lineage>
        <taxon>Bacteria</taxon>
        <taxon>Pseudomonadati</taxon>
        <taxon>Pseudomonadota</taxon>
        <taxon>Alphaproteobacteria</taxon>
        <taxon>Acetobacterales</taxon>
        <taxon>Roseomonadaceae</taxon>
        <taxon>Roseomonas</taxon>
    </lineage>
</organism>
<dbReference type="InterPro" id="IPR000415">
    <property type="entry name" value="Nitroreductase-like"/>
</dbReference>
<keyword evidence="2" id="KW-0732">Signal</keyword>
<evidence type="ECO:0000313" key="3">
    <source>
        <dbReference type="EMBL" id="BDG74136.1"/>
    </source>
</evidence>
<evidence type="ECO:0000256" key="2">
    <source>
        <dbReference type="SAM" id="SignalP"/>
    </source>
</evidence>
<dbReference type="Gene3D" id="3.40.109.10">
    <property type="entry name" value="NADH Oxidase"/>
    <property type="match status" value="1"/>
</dbReference>
<dbReference type="EMBL" id="AP025637">
    <property type="protein sequence ID" value="BDG74136.1"/>
    <property type="molecule type" value="Genomic_DNA"/>
</dbReference>
<gene>
    <name evidence="3" type="ORF">Rmf_40650</name>
</gene>
<feature type="chain" id="PRO_5046099887" description="Twin-arginine translocation pathway signal protein" evidence="2">
    <location>
        <begin position="26"/>
        <end position="380"/>
    </location>
</feature>
<evidence type="ECO:0000256" key="1">
    <source>
        <dbReference type="SAM" id="MobiDB-lite"/>
    </source>
</evidence>
<dbReference type="PROSITE" id="PS51318">
    <property type="entry name" value="TAT"/>
    <property type="match status" value="1"/>
</dbReference>
<evidence type="ECO:0000313" key="4">
    <source>
        <dbReference type="Proteomes" id="UP000831327"/>
    </source>
</evidence>
<protein>
    <recommendedName>
        <fullName evidence="5">Twin-arginine translocation pathway signal protein</fullName>
    </recommendedName>
</protein>
<proteinExistence type="predicted"/>
<sequence length="380" mass="40081">MSTRRILLAGAAGAFLALQGRTLRAASADPVAPWAAAPAAAHPDWRVRAAFWAVLAPNPHNRQPWILDLQADGSALLRCDLDRRLPATDPFDRQITIGLGCFAELFRMAAAQQGQALRIEALPEGEPGPRLDARPIARFVPLPGAATPDPLFAHAPARRSAKVPFDTARTVTQAQMATLAAATGGGFGGTTDSARVAALRDLTWRAWVIEAETPAAHMETINLMRLGSPAIAAQPDGISVGGPGLDDLIARGVLTREGFATPGAPGYREMFNRYRPMLAATTAHVWLNGAATRTAALAAGAEWLRLNLAATGLGLALHPVSQALQEYPEMAGPFAEAQALMPGPAGSRVHMMGRIGHLPDGARAPRPTPRWPAESRILGA</sequence>
<dbReference type="Proteomes" id="UP000831327">
    <property type="component" value="Chromosome"/>
</dbReference>
<feature type="signal peptide" evidence="2">
    <location>
        <begin position="1"/>
        <end position="25"/>
    </location>
</feature>
<accession>A0ABM7Y821</accession>
<keyword evidence="4" id="KW-1185">Reference proteome</keyword>
<feature type="region of interest" description="Disordered" evidence="1">
    <location>
        <begin position="358"/>
        <end position="380"/>
    </location>
</feature>
<dbReference type="InterPro" id="IPR006311">
    <property type="entry name" value="TAT_signal"/>
</dbReference>
<reference evidence="3 4" key="1">
    <citation type="journal article" date="2016" name="Microbes Environ.">
        <title>Phylogenetically diverse aerobic anoxygenic phototrophic bacteria isolated from epilithic biofilms in Tama river, Japan.</title>
        <authorList>
            <person name="Hirose S."/>
            <person name="Matsuura K."/>
            <person name="Haruta S."/>
        </authorList>
    </citation>
    <scope>NUCLEOTIDE SEQUENCE [LARGE SCALE GENOMIC DNA]</scope>
    <source>
        <strain evidence="3 4">S08</strain>
    </source>
</reference>
<dbReference type="SUPFAM" id="SSF55469">
    <property type="entry name" value="FMN-dependent nitroreductase-like"/>
    <property type="match status" value="1"/>
</dbReference>
<name>A0ABM7Y821_9PROT</name>
<evidence type="ECO:0008006" key="5">
    <source>
        <dbReference type="Google" id="ProtNLM"/>
    </source>
</evidence>